<dbReference type="PROSITE" id="PS50977">
    <property type="entry name" value="HTH_TETR_2"/>
    <property type="match status" value="1"/>
</dbReference>
<dbReference type="Gene3D" id="1.10.357.10">
    <property type="entry name" value="Tetracycline Repressor, domain 2"/>
    <property type="match status" value="1"/>
</dbReference>
<gene>
    <name evidence="5" type="ORF">RHODGE_RHODGE_01816</name>
</gene>
<reference evidence="6" key="1">
    <citation type="submission" date="2018-10" db="EMBL/GenBank/DDBJ databases">
        <authorList>
            <person name="Peiro R."/>
            <person name="Begona"/>
            <person name="Cbmso G."/>
            <person name="Lopez M."/>
            <person name="Gonzalez S."/>
            <person name="Sacristan E."/>
            <person name="Castillo E."/>
        </authorList>
    </citation>
    <scope>NUCLEOTIDE SEQUENCE [LARGE SCALE GENOMIC DNA]</scope>
</reference>
<feature type="compositionally biased region" description="Polar residues" evidence="3">
    <location>
        <begin position="1"/>
        <end position="10"/>
    </location>
</feature>
<feature type="DNA-binding region" description="H-T-H motif" evidence="2">
    <location>
        <begin position="65"/>
        <end position="84"/>
    </location>
</feature>
<dbReference type="Pfam" id="PF00440">
    <property type="entry name" value="TetR_N"/>
    <property type="match status" value="1"/>
</dbReference>
<dbReference type="OrthoDB" id="2356263at2"/>
<comment type="caution">
    <text evidence="5">The sequence shown here is derived from an EMBL/GenBank/DDBJ whole genome shotgun (WGS) entry which is preliminary data.</text>
</comment>
<feature type="domain" description="HTH tetR-type" evidence="4">
    <location>
        <begin position="42"/>
        <end position="102"/>
    </location>
</feature>
<dbReference type="InterPro" id="IPR041586">
    <property type="entry name" value="PsrA_TetR_C"/>
</dbReference>
<evidence type="ECO:0000313" key="5">
    <source>
        <dbReference type="EMBL" id="VCU08651.1"/>
    </source>
</evidence>
<protein>
    <recommendedName>
        <fullName evidence="4">HTH tetR-type domain-containing protein</fullName>
    </recommendedName>
</protein>
<evidence type="ECO:0000256" key="1">
    <source>
        <dbReference type="ARBA" id="ARBA00023125"/>
    </source>
</evidence>
<evidence type="ECO:0000259" key="4">
    <source>
        <dbReference type="PROSITE" id="PS50977"/>
    </source>
</evidence>
<name>A0A3S4F942_9BRAD</name>
<evidence type="ECO:0000313" key="6">
    <source>
        <dbReference type="Proteomes" id="UP000289200"/>
    </source>
</evidence>
<accession>A0A3S4F942</accession>
<dbReference type="InterPro" id="IPR001647">
    <property type="entry name" value="HTH_TetR"/>
</dbReference>
<keyword evidence="6" id="KW-1185">Reference proteome</keyword>
<keyword evidence="1 2" id="KW-0238">DNA-binding</keyword>
<dbReference type="PANTHER" id="PTHR30055:SF235">
    <property type="entry name" value="TRANSCRIPTIONAL REGULATORY PROTEIN"/>
    <property type="match status" value="1"/>
</dbReference>
<proteinExistence type="predicted"/>
<dbReference type="GO" id="GO:0003700">
    <property type="term" value="F:DNA-binding transcription factor activity"/>
    <property type="evidence" value="ECO:0007669"/>
    <property type="project" value="TreeGrafter"/>
</dbReference>
<feature type="region of interest" description="Disordered" evidence="3">
    <location>
        <begin position="1"/>
        <end position="43"/>
    </location>
</feature>
<dbReference type="SUPFAM" id="SSF46689">
    <property type="entry name" value="Homeodomain-like"/>
    <property type="match status" value="1"/>
</dbReference>
<dbReference type="SUPFAM" id="SSF48498">
    <property type="entry name" value="Tetracyclin repressor-like, C-terminal domain"/>
    <property type="match status" value="1"/>
</dbReference>
<evidence type="ECO:0000256" key="3">
    <source>
        <dbReference type="SAM" id="MobiDB-lite"/>
    </source>
</evidence>
<organism evidence="5 6">
    <name type="scientific">Rhodoplanes serenus</name>
    <dbReference type="NCBI Taxonomy" id="200615"/>
    <lineage>
        <taxon>Bacteria</taxon>
        <taxon>Pseudomonadati</taxon>
        <taxon>Pseudomonadota</taxon>
        <taxon>Alphaproteobacteria</taxon>
        <taxon>Hyphomicrobiales</taxon>
        <taxon>Nitrobacteraceae</taxon>
        <taxon>Rhodoplanes</taxon>
    </lineage>
</organism>
<dbReference type="EMBL" id="UWOC01000132">
    <property type="protein sequence ID" value="VCU08651.1"/>
    <property type="molecule type" value="Genomic_DNA"/>
</dbReference>
<dbReference type="PROSITE" id="PS01081">
    <property type="entry name" value="HTH_TETR_1"/>
    <property type="match status" value="1"/>
</dbReference>
<dbReference type="RefSeq" id="WP_129608711.1">
    <property type="nucleotide sequence ID" value="NZ_UWOC01000132.1"/>
</dbReference>
<dbReference type="AlphaFoldDB" id="A0A3S4F942"/>
<dbReference type="Pfam" id="PF17939">
    <property type="entry name" value="TetR_C_30"/>
    <property type="match status" value="1"/>
</dbReference>
<dbReference type="GO" id="GO:0000976">
    <property type="term" value="F:transcription cis-regulatory region binding"/>
    <property type="evidence" value="ECO:0007669"/>
    <property type="project" value="TreeGrafter"/>
</dbReference>
<dbReference type="InterPro" id="IPR036271">
    <property type="entry name" value="Tet_transcr_reg_TetR-rel_C_sf"/>
</dbReference>
<dbReference type="Proteomes" id="UP000289200">
    <property type="component" value="Unassembled WGS sequence"/>
</dbReference>
<dbReference type="PANTHER" id="PTHR30055">
    <property type="entry name" value="HTH-TYPE TRANSCRIPTIONAL REGULATOR RUTR"/>
    <property type="match status" value="1"/>
</dbReference>
<dbReference type="PRINTS" id="PR00455">
    <property type="entry name" value="HTHTETR"/>
</dbReference>
<dbReference type="InterPro" id="IPR050109">
    <property type="entry name" value="HTH-type_TetR-like_transc_reg"/>
</dbReference>
<sequence>MPTTETLTTPNHDRAGDPAEESGADAPAGVGGPAHRSGRAGRDTRGRLLDAAERLFGELGYSNVSTRQIAEAATANVAAAHYHFGSKEGLLRAVFERRLAAINAEREGLLADCVRAAGGRPEVGAVLDAFIRPVLRLSETEGGRRFNLLAGRSSTDSNPEVRRVVFDVYDAVGRGFVDAAVAACPQLSREELFWRLACVYGAMMYIRADNGRLQRLFGPEFSLSDVGGALRFALPFLTAGMRAPPAADDPPRP</sequence>
<evidence type="ECO:0000256" key="2">
    <source>
        <dbReference type="PROSITE-ProRule" id="PRU00335"/>
    </source>
</evidence>
<dbReference type="InterPro" id="IPR009057">
    <property type="entry name" value="Homeodomain-like_sf"/>
</dbReference>
<dbReference type="InterPro" id="IPR023772">
    <property type="entry name" value="DNA-bd_HTH_TetR-type_CS"/>
</dbReference>